<reference evidence="5 6" key="1">
    <citation type="submission" date="2021-04" db="EMBL/GenBank/DDBJ databases">
        <authorList>
            <person name="Pira H."/>
            <person name="Risdian C."/>
            <person name="Wink J."/>
        </authorList>
    </citation>
    <scope>NUCLEOTIDE SEQUENCE [LARGE SCALE GENOMIC DNA]</scope>
    <source>
        <strain evidence="5 6">WH53</strain>
    </source>
</reference>
<dbReference type="Pfam" id="PF22178">
    <property type="entry name" value="Gp5_trimer_C"/>
    <property type="match status" value="1"/>
</dbReference>
<dbReference type="InterPro" id="IPR054030">
    <property type="entry name" value="Gp5_Vgr_C"/>
</dbReference>
<feature type="region of interest" description="Disordered" evidence="2">
    <location>
        <begin position="621"/>
        <end position="647"/>
    </location>
</feature>
<feature type="domain" description="Gp5/Type VI secretion system Vgr C-terminal trimerisation" evidence="4">
    <location>
        <begin position="473"/>
        <end position="581"/>
    </location>
</feature>
<dbReference type="SUPFAM" id="SSF69349">
    <property type="entry name" value="Phage fibre proteins"/>
    <property type="match status" value="1"/>
</dbReference>
<dbReference type="EMBL" id="JAGSOY010000130">
    <property type="protein sequence ID" value="MBU2713992.1"/>
    <property type="molecule type" value="Genomic_DNA"/>
</dbReference>
<feature type="compositionally biased region" description="Polar residues" evidence="2">
    <location>
        <begin position="634"/>
        <end position="643"/>
    </location>
</feature>
<keyword evidence="6" id="KW-1185">Reference proteome</keyword>
<dbReference type="InterPro" id="IPR037026">
    <property type="entry name" value="Vgr_OB-fold_dom_sf"/>
</dbReference>
<dbReference type="InterPro" id="IPR006533">
    <property type="entry name" value="T6SS_Vgr_RhsGE"/>
</dbReference>
<dbReference type="Gene3D" id="3.55.50.10">
    <property type="entry name" value="Baseplate protein-like domains"/>
    <property type="match status" value="1"/>
</dbReference>
<dbReference type="SUPFAM" id="SSF69279">
    <property type="entry name" value="Phage tail proteins"/>
    <property type="match status" value="2"/>
</dbReference>
<proteinExistence type="inferred from homology"/>
<accession>A0ABS5ZIT5</accession>
<dbReference type="InterPro" id="IPR017847">
    <property type="entry name" value="T6SS_RhsGE_Vgr_subset"/>
</dbReference>
<evidence type="ECO:0000259" key="3">
    <source>
        <dbReference type="Pfam" id="PF04717"/>
    </source>
</evidence>
<dbReference type="Gene3D" id="2.40.50.230">
    <property type="entry name" value="Gp5 N-terminal domain"/>
    <property type="match status" value="1"/>
</dbReference>
<name>A0ABS5ZIT5_9GAMM</name>
<dbReference type="RefSeq" id="WP_215822268.1">
    <property type="nucleotide sequence ID" value="NZ_JAGSOY010000130.1"/>
</dbReference>
<sequence>MRLGNSSLFTFAIQGSNDEFRVVDFEGKERVSAPFYFVVTIATTNFELDASTIIDKSACLQLFAEEEAPRYIHGCIESVMMMDVGRRFATYQLVLLPKLHRLAYRSQHKIFQQQDAQQMMRTILIDAGLIEGDDFRFEITGTLPQRTYTTQYAESDLDFFNRILAEDGLHYHFQFSADRHVLLISDTQYIFQRLTETPEIPFVAHTGLLKRDYVIHDFSLCTKLQPNKVTLKDYNFTKPSLNLETSEQTGSGDFEVYHHGGLYQEPELGQQQVQTLLKAFQATSECGHGESNCVYLSAGKLFKLTDHNNPVFNQEYLLLEVRHAGAQPQSLEEGASSGPSGYMSQFICIPKTTEFKAKPPKPKINKRNRFDGVQNATVVGPKREEIYTDQYGRIKVQFNWDKDGQADEKSSRWIRVTQPWTGSSWGAIQIPRIGQEILISFVNGDPDRPLIKGVMYNGRNKPPYKLPDNKTRTTVKTCSTPGGQGFNELRFEDKKTHEQIFIHGERDQDIKIENDKDLRVYRDSHLVVDKQHHIHIKQLLSESINGTWKEDLWNNQYITVKQNFTEKAAKNYNREAGKEIHIKSTGKMVFDAGMQLSVSGSGSYFTLDPSGVKINGPTVRINAGGSPGRGAATSPKNPVTADNTQDKKPYFASQKSIVTKSASLEHTTTTAKNLISKSQTKNVGKEEDGWKPVPSLMGYPALIFATRRRKFNHDLPKPNRGDDGQIVPDLRHGDEDRATIEEYGYGKPFKNTEDLYSMREGHIIKKGEDQFKLPAEQHFDRMRKLGHIFSNKWILDTPTINIFYEMVDKFQRNEGGTYSHSSLTEALKLHESTKSFNNALRIFLKEYVLCNLALNTDLTDQSFNFMVNDSRGVGIPKFDKWSTEGWDLFTGGVITVHDVYAMEVYVDKLEEKDNQIRGKFIYHIQDHFGLDSPDINHESLTDLFKLFEQMEGFRSWYLLQHYKGYNYKPFTTEIDFELGF</sequence>
<comment type="caution">
    <text evidence="5">The sequence shown here is derived from an EMBL/GenBank/DDBJ whole genome shotgun (WGS) entry which is preliminary data.</text>
</comment>
<evidence type="ECO:0000256" key="1">
    <source>
        <dbReference type="ARBA" id="ARBA00005558"/>
    </source>
</evidence>
<comment type="similarity">
    <text evidence="1">Belongs to the VgrG protein family.</text>
</comment>
<dbReference type="SUPFAM" id="SSF69255">
    <property type="entry name" value="gp5 N-terminal domain-like"/>
    <property type="match status" value="1"/>
</dbReference>
<gene>
    <name evidence="5" type="primary">tssI</name>
    <name evidence="5" type="ORF">KCG35_23330</name>
</gene>
<dbReference type="Gene3D" id="4.10.220.110">
    <property type="match status" value="1"/>
</dbReference>
<evidence type="ECO:0000313" key="6">
    <source>
        <dbReference type="Proteomes" id="UP000690515"/>
    </source>
</evidence>
<dbReference type="InterPro" id="IPR017483">
    <property type="entry name" value="CHP03034"/>
</dbReference>
<dbReference type="Pfam" id="PF11692">
    <property type="entry name" value="DUF3289"/>
    <property type="match status" value="1"/>
</dbReference>
<dbReference type="InterPro" id="IPR006531">
    <property type="entry name" value="Gp5/Vgr_OB"/>
</dbReference>
<dbReference type="Proteomes" id="UP000690515">
    <property type="component" value="Unassembled WGS sequence"/>
</dbReference>
<dbReference type="Gene3D" id="2.30.110.50">
    <property type="match status" value="1"/>
</dbReference>
<dbReference type="NCBIfam" id="TIGR01646">
    <property type="entry name" value="vgr_GE"/>
    <property type="match status" value="1"/>
</dbReference>
<dbReference type="NCBIfam" id="TIGR03361">
    <property type="entry name" value="VI_Rhs_Vgr"/>
    <property type="match status" value="1"/>
</dbReference>
<dbReference type="Pfam" id="PF05954">
    <property type="entry name" value="Phage_GPD"/>
    <property type="match status" value="1"/>
</dbReference>
<evidence type="ECO:0000313" key="5">
    <source>
        <dbReference type="EMBL" id="MBU2713992.1"/>
    </source>
</evidence>
<evidence type="ECO:0000259" key="4">
    <source>
        <dbReference type="Pfam" id="PF22178"/>
    </source>
</evidence>
<feature type="domain" description="Gp5/Type VI secretion system Vgr protein OB-fold" evidence="3">
    <location>
        <begin position="388"/>
        <end position="456"/>
    </location>
</feature>
<dbReference type="Pfam" id="PF04717">
    <property type="entry name" value="Phage_base_V"/>
    <property type="match status" value="1"/>
</dbReference>
<protein>
    <submittedName>
        <fullName evidence="5">Type VI secretion system tip protein VgrG</fullName>
    </submittedName>
</protein>
<evidence type="ECO:0000256" key="2">
    <source>
        <dbReference type="SAM" id="MobiDB-lite"/>
    </source>
</evidence>
<organism evidence="5 6">
    <name type="scientific">Zooshikella harenae</name>
    <dbReference type="NCBI Taxonomy" id="2827238"/>
    <lineage>
        <taxon>Bacteria</taxon>
        <taxon>Pseudomonadati</taxon>
        <taxon>Pseudomonadota</taxon>
        <taxon>Gammaproteobacteria</taxon>
        <taxon>Oceanospirillales</taxon>
        <taxon>Zooshikellaceae</taxon>
        <taxon>Zooshikella</taxon>
    </lineage>
</organism>